<reference evidence="2" key="1">
    <citation type="submission" date="2022-03" db="EMBL/GenBank/DDBJ databases">
        <title>Genomic Encyclopedia of Type Strains, Phase III (KMG-III): the genomes of soil and plant-associated and newly described type strains.</title>
        <authorList>
            <person name="Whitman W."/>
        </authorList>
    </citation>
    <scope>NUCLEOTIDE SEQUENCE</scope>
    <source>
        <strain evidence="2">ANL 6-2</strain>
    </source>
</reference>
<comment type="caution">
    <text evidence="2">The sequence shown here is derived from an EMBL/GenBank/DDBJ whole genome shotgun (WGS) entry which is preliminary data.</text>
</comment>
<dbReference type="AlphaFoldDB" id="A0AAE3G913"/>
<feature type="non-terminal residue" evidence="2">
    <location>
        <position position="30"/>
    </location>
</feature>
<protein>
    <submittedName>
        <fullName evidence="2">Uncharacterized protein</fullName>
    </submittedName>
</protein>
<gene>
    <name evidence="2" type="ORF">J2T57_003187</name>
</gene>
<evidence type="ECO:0000256" key="1">
    <source>
        <dbReference type="SAM" id="MobiDB-lite"/>
    </source>
</evidence>
<dbReference type="Proteomes" id="UP001205843">
    <property type="component" value="Unassembled WGS sequence"/>
</dbReference>
<dbReference type="EMBL" id="JALJXV010000007">
    <property type="protein sequence ID" value="MCP1676032.1"/>
    <property type="molecule type" value="Genomic_DNA"/>
</dbReference>
<accession>A0AAE3G913</accession>
<feature type="region of interest" description="Disordered" evidence="1">
    <location>
        <begin position="1"/>
        <end position="30"/>
    </location>
</feature>
<evidence type="ECO:0000313" key="2">
    <source>
        <dbReference type="EMBL" id="MCP1676032.1"/>
    </source>
</evidence>
<evidence type="ECO:0000313" key="3">
    <source>
        <dbReference type="Proteomes" id="UP001205843"/>
    </source>
</evidence>
<keyword evidence="3" id="KW-1185">Reference proteome</keyword>
<proteinExistence type="predicted"/>
<feature type="compositionally biased region" description="Basic and acidic residues" evidence="1">
    <location>
        <begin position="19"/>
        <end position="30"/>
    </location>
</feature>
<sequence>MDTSVDETERAVGQRRRFSREYKRQMAEET</sequence>
<name>A0AAE3G913_9GAMM</name>
<organism evidence="2 3">
    <name type="scientific">Natronocella acetinitrilica</name>
    <dbReference type="NCBI Taxonomy" id="414046"/>
    <lineage>
        <taxon>Bacteria</taxon>
        <taxon>Pseudomonadati</taxon>
        <taxon>Pseudomonadota</taxon>
        <taxon>Gammaproteobacteria</taxon>
        <taxon>Chromatiales</taxon>
        <taxon>Ectothiorhodospiraceae</taxon>
        <taxon>Natronocella</taxon>
    </lineage>
</organism>